<feature type="compositionally biased region" description="Polar residues" evidence="10">
    <location>
        <begin position="2451"/>
        <end position="2467"/>
    </location>
</feature>
<feature type="compositionally biased region" description="Basic and acidic residues" evidence="10">
    <location>
        <begin position="1768"/>
        <end position="1780"/>
    </location>
</feature>
<dbReference type="InterPro" id="IPR008984">
    <property type="entry name" value="SMAD_FHA_dom_sf"/>
</dbReference>
<feature type="region of interest" description="Disordered" evidence="10">
    <location>
        <begin position="2916"/>
        <end position="2951"/>
    </location>
</feature>
<dbReference type="PRINTS" id="PR00380">
    <property type="entry name" value="KINESINHEAVY"/>
</dbReference>
<feature type="compositionally biased region" description="Basic and acidic residues" evidence="10">
    <location>
        <begin position="1462"/>
        <end position="1477"/>
    </location>
</feature>
<feature type="region of interest" description="Disordered" evidence="10">
    <location>
        <begin position="1768"/>
        <end position="1794"/>
    </location>
</feature>
<feature type="region of interest" description="Disordered" evidence="10">
    <location>
        <begin position="310"/>
        <end position="334"/>
    </location>
</feature>
<proteinExistence type="inferred from homology"/>
<evidence type="ECO:0000256" key="4">
    <source>
        <dbReference type="ARBA" id="ARBA00022741"/>
    </source>
</evidence>
<evidence type="ECO:0000256" key="1">
    <source>
        <dbReference type="ARBA" id="ARBA00004245"/>
    </source>
</evidence>
<dbReference type="PANTHER" id="PTHR47117:SF6">
    <property type="entry name" value="KINESIN-LIKE PROTEIN KIF16B"/>
    <property type="match status" value="1"/>
</dbReference>
<comment type="subcellular location">
    <subcellularLocation>
        <location evidence="1">Cytoplasm</location>
        <location evidence="1">Cytoskeleton</location>
    </subcellularLocation>
</comment>
<evidence type="ECO:0000256" key="8">
    <source>
        <dbReference type="ARBA" id="ARBA00023212"/>
    </source>
</evidence>
<dbReference type="InterPro" id="IPR036961">
    <property type="entry name" value="Kinesin_motor_dom_sf"/>
</dbReference>
<dbReference type="Gene3D" id="3.40.850.10">
    <property type="entry name" value="Kinesin motor domain"/>
    <property type="match status" value="1"/>
</dbReference>
<feature type="region of interest" description="Disordered" evidence="10">
    <location>
        <begin position="1871"/>
        <end position="1907"/>
    </location>
</feature>
<feature type="compositionally biased region" description="Basic and acidic residues" evidence="10">
    <location>
        <begin position="1577"/>
        <end position="1602"/>
    </location>
</feature>
<keyword evidence="3" id="KW-0493">Microtubule</keyword>
<dbReference type="GO" id="GO:0008017">
    <property type="term" value="F:microtubule binding"/>
    <property type="evidence" value="ECO:0007669"/>
    <property type="project" value="InterPro"/>
</dbReference>
<sequence>MSNIKVAVRVRPLTKREKENKSRIIVKINGDTLSIQNVKLDGQLAEYGDSRERVKLFTFDYAYWSVSPTDSHYVSQPQIFQDLGTEVLEAAFEGYNACVFAYGQTGTGKTHTMMGYPGDIGLIPRLSEGLFSRMDDITDESVSYRIDVSYLELYNERVRDLLPTGAAKTSQKYTLKVREHPQDGPYVQDLSHHLVKQNETIQDLISQGNYNRATAATHIHDHSSRSHAIFTINFTQAKIDTDLPSEIVSKIHLVDLAGSERADSSASYDKGRLKEGANINKSLVTLGTVIKSLAEKSLLSWSSETSMGSTLSLRSTSTDEQRPPSVVTSPSGTPRKQRQVFIPYRDSVLTWLLKDSLGGNAKSIMISTISPASEQYRESISTLRYAQRAKSIINRPTINEDHNITLIKELKGEIEHLKAMLSSVKLQKSPQTCDMIYLVPNLEMKSNSSAGVQVKKAGSVISLQSDCGSLTGSMIAERLEENEAKAKALTEGWINRWQEAQDVMQESNMTIRSLRQRSSSLGVIVDSSLPHLIGMDDDILSTGVVMYNLKEGTTRMGGGDAVHEPDIVVHGPDVEPKHCVIKNQDNEVTIRPCPGAYLVVNGVEVTEPTRLSQGDVILIGRTNMFRFNNPQEALKLREHRMSTGGDARMPGALSRCSSASSINTLNTSSGIDMDTPASPTNFSPLMFFNPVPTDSWMEICLELERQYKTETERIEQARRELQKLHDEQREAEDARQDKEEEMWRKHEEHKAELDRQKRHMQALMEEHEHAKAAMAQELEQMRAQIEEEKQINAGFIAAQLRQLSLLKDDTRNWSSLGIQTDGDFSGDGACDVINVNVECEPVESEVIEKDAIRRRKTSVQGQKKSLVQLELLHRHSHKEAIRRVTHRQRECEERISSHGERIKVQKHKLHKIEKEYKKEDVKDLEHISADMERTQMLRKREQQLGLYVRHKANQLQRRGSPVGRSGSSDTSSNHSDPRSTSVSPDRASSLGSGPKPKHNASPLLKTTTTTTVTFSRKNSQDPSKSNTSGAAKHKDQYPSPQPSPKNKIPKHAQDITSRLYQAPAGKPKFQYLRSKRDVHISDATTREDVAPVKLLKGATIPLERPKSYPSPRIMAGPQSRCKSVSVAGRGRARSRLNTSPGSSPVGSPQRLIQQHNTSSLTSVPESVEHLLEQDYLYEEGDSSDGSYLMDHQNRSESMTEFLDLEASMDTTNPLDSSSPELKHLHESTDGSSPIGDDDDDVDMLVASAPAALTSNVVRLKRSQSDPFEIKKQAQNEKSEYASIPAKSQLSTTQPHIQSKVDSDKPNKQSDNSEHSKCEQHSKSDNEMIPSTAPSRDTKPNGESEAMDIESDDNILSSSDNIIKSNQGAKFFVGSSSEEPELTELEGAEDNDELMDSDAFDSGLVTLGSQELLEQYAQALDRLGSTSELNTSGELGISQQASIEPQLGSSKHGFNNNESFDDNNDKELPDMKLSRLSDTHSISDITAPESEAIPVKNNEPQHEIKDQYDNIISNTSQKSTSQIKPHGSSRNSNIFVSETATFKKRPSTDTYKLGEIKTVKKPSSYGSTKTKIGVNKYKVGDNKAKTSDQTKVSETKLKTRESKVTSYKTKSKMVITRAQNTTDLKGSNKQVSQPVVGSKRKNTSDPSPQHTQAAKIKSHPPNSDILPTDSSSKPKVTKKTLKDVKSGFIRPKKCNLKGADIPVEVYVPAGYLAENQSLERVSTSRHSSDSDASFVRATENTRTMFNESLEDFDNVEVKVRSRLREAKVEAREKKKQEEQARPMKKGTRGKVGKKSKQPLEQYLIIHALPDGRKQTIDEQWPKEGTVSPTPLSASSLVLEKSQSIHLDLDDLSNQLSDTQNICLELDNPNTQVSDALSEDSLNSPKHEVKDPKSAGSLQCESSRLTSSSPGKALYHGISVDSLDHGASSPLGVSSRQVRGISVDSLERVSDFEERGIEGMSVDSFKAGSEGFAGLLSSRQRVQHKGSMERLKEEDPLVQSNLVEFAAALMSEDPVAIITNDTQLNDREKLQLLQFLEVQQLAQKSSDGQLQLSAARKAARLRAKLRQQQLGADSDATGALSDDSLASGKHSKSSSRPGSGSTPVRRRRSTKRNRQKVQHHRKNDSEDYITSDNDSIYSEDSLFNDGLLDSVDLNEGSPQVKVLKTETDPQFQSHVSEQLSGISEAISALTDALNHSSHRNSSLSRKKKGSGTQTSLDVSSDSSQTVMFNMSESAQTVYEASCTGDLNQNDTMEHTDTDIKDTDVQKNASKTNPDKENLGSGNNTTNRTNGNTIDTRLSIDKSYVHGPNTVFVIPEENRSDKADISHSCDNEKTDTHIVEKDTHKDSDNRDFKGHIVSTVSQHFNRSLLEHQSDKSSSASNSFLQLAEVDRTIDTVNETVAKLTCSTAMKSNMTVVQHTETSTVKRIDLTSKSEDIDPQYSDKDNEDFIKSEILSDQEQSPNTGLQSSPLHSDRECSEGQSPHFSSDIENMENSVTSINNSLIDTRKLDSPYTDSDPEVKAEKGVIKDAMNTATGLMLLHMTSPTPDTPQGLATCIEEAADVVIDSVCAKDKIKINVQSHNTPSSNSSANVGSQLKETVNMQKESVHASNANTDYIQCDANYVQSCNTILTVPNISQTPLTNDSSTVFKFPSPQVSPRHKQRQQMGSTLSKSKMKSQSSPVYDNVHSDASDYDNQHRTDSESGGESYYDNITSVRTFSVDTLQSVESLYDNLQPENQRLAHFHRGLDGLSSSSAGELAGLQGWGQHNLTSMSDNTLTAEDSISVARQPVMLTNVPLDEGTLVSPSYDNSTSVPPSFVESSSLQTSSTIEKFEPVSVEHAMLGQVTVESASSLPPSNIENTTSLPSYTSGKDNATMNLTVDLLDNISAVSPSIDNTTIGSESFSARGPMSCSTPIEMLNSDETIPSSGISNSVGSDRNKIDGCQPVDDSHTRQNKKPSHIQQLLAESINELQSIGENQNNLFTYQEVPMYGVKSGEVTTTQCPSLGTSTVVQQKAPEPNSSTINNGGKEKAKHLTKSNFFPIMFEDHENIKQICQSGKQPDQNTDHPDHNVIPNVEDQYNLAHHKFIQDKDEKVSLSMDVGDDSEITILIENGMIKQDPSKQSGKVNSESDDSNSYTKMSICKMGPNGNAEDSLDATDQHKETSNISTADIYDTNDDHIPEEASSSSNIPFGDVAMVIETHEEFVRTPQLAVRQVVVSTLPRTSSCDHIADVELNDSMVVYEDQNTTLPNATSDVVNGIDHLYRLEGSHSSSDDTEKLIANNTEVIEKFKFSKLTINPGAKESMSSLPLSMSVNDILSAAESNDDIAGEDIFQDDNPSTVEATVSEATYIGDLDSMATTISVRSCDNVKFHNSKSPTGEDDLTAMINEYDNSIPLTSDMCKEKQDIIYDKDNDSDLNSEHCMDPSVEVTGRIEQKGTQFAMHPVNAEASSKRAALTPITKALISPSGSPAMSRRTVPIKQQKDIKIESGFHPITSTFTRKQLPDLREMLGEIEFDAQQDYDQQQHNNLARSHTSINSNETQYSQSSLNSELSWITKPFPEAALRTSFNSKCSDGLSESSEATIGLNSLKTNSFNNLTDIQFEDSDKASSDVILIKLKQDIPKGLQQTNVVCSPTKSTEAADLSPSAADGTSVIVEPCLISRGSPNDFAEVIPPDGNRAIASPITSQDGQQSWSVKLSEGSQSACHEHGKIEHNEYAAKDMSQLSESEIVEVPEWEQKSSVTANKTEADDSSTEKHAEVVLPDGTMVTAKQIN</sequence>
<dbReference type="PROSITE" id="PS00411">
    <property type="entry name" value="KINESIN_MOTOR_1"/>
    <property type="match status" value="1"/>
</dbReference>
<comment type="caution">
    <text evidence="12">The sequence shown here is derived from an EMBL/GenBank/DDBJ whole genome shotgun (WGS) entry which is preliminary data.</text>
</comment>
<feature type="region of interest" description="Disordered" evidence="10">
    <location>
        <begin position="1103"/>
        <end position="1150"/>
    </location>
</feature>
<feature type="compositionally biased region" description="Basic and acidic residues" evidence="10">
    <location>
        <begin position="2249"/>
        <end position="2262"/>
    </location>
</feature>
<feature type="non-terminal residue" evidence="12">
    <location>
        <position position="1"/>
    </location>
</feature>
<feature type="region of interest" description="Disordered" evidence="10">
    <location>
        <begin position="2638"/>
        <end position="2704"/>
    </location>
</feature>
<feature type="compositionally biased region" description="Polar residues" evidence="10">
    <location>
        <begin position="1871"/>
        <end position="1882"/>
    </location>
</feature>
<dbReference type="GO" id="GO:0003777">
    <property type="term" value="F:microtubule motor activity"/>
    <property type="evidence" value="ECO:0007669"/>
    <property type="project" value="InterPro"/>
</dbReference>
<feature type="domain" description="Kinesin motor" evidence="11">
    <location>
        <begin position="3"/>
        <end position="392"/>
    </location>
</feature>
<dbReference type="FunFam" id="2.60.200.20:FF:000005">
    <property type="entry name" value="Kinesin family member 16B"/>
    <property type="match status" value="1"/>
</dbReference>
<dbReference type="GO" id="GO:0007018">
    <property type="term" value="P:microtubule-based movement"/>
    <property type="evidence" value="ECO:0007669"/>
    <property type="project" value="InterPro"/>
</dbReference>
<keyword evidence="6" id="KW-0175">Coiled coil</keyword>
<protein>
    <recommendedName>
        <fullName evidence="11">Kinesin motor domain-containing protein</fullName>
    </recommendedName>
</protein>
<dbReference type="InterPro" id="IPR019821">
    <property type="entry name" value="Kinesin_motor_CS"/>
</dbReference>
<evidence type="ECO:0000256" key="5">
    <source>
        <dbReference type="ARBA" id="ARBA00022840"/>
    </source>
</evidence>
<feature type="binding site" evidence="9">
    <location>
        <begin position="103"/>
        <end position="110"/>
    </location>
    <ligand>
        <name>ATP</name>
        <dbReference type="ChEBI" id="CHEBI:30616"/>
    </ligand>
</feature>
<dbReference type="GO" id="GO:0005524">
    <property type="term" value="F:ATP binding"/>
    <property type="evidence" value="ECO:0007669"/>
    <property type="project" value="UniProtKB-UniRule"/>
</dbReference>
<reference evidence="12" key="1">
    <citation type="submission" date="2022-03" db="EMBL/GenBank/DDBJ databases">
        <authorList>
            <person name="Martin C."/>
        </authorList>
    </citation>
    <scope>NUCLEOTIDE SEQUENCE</scope>
</reference>
<evidence type="ECO:0000256" key="2">
    <source>
        <dbReference type="ARBA" id="ARBA00022490"/>
    </source>
</evidence>
<dbReference type="SUPFAM" id="SSF52540">
    <property type="entry name" value="P-loop containing nucleoside triphosphate hydrolases"/>
    <property type="match status" value="1"/>
</dbReference>
<feature type="region of interest" description="Disordered" evidence="10">
    <location>
        <begin position="2243"/>
        <end position="2291"/>
    </location>
</feature>
<feature type="compositionally biased region" description="Low complexity" evidence="10">
    <location>
        <begin position="1353"/>
        <end position="1365"/>
    </location>
</feature>
<feature type="compositionally biased region" description="Polar residues" evidence="10">
    <location>
        <begin position="1209"/>
        <end position="1219"/>
    </location>
</feature>
<dbReference type="Pfam" id="PF00225">
    <property type="entry name" value="Kinesin"/>
    <property type="match status" value="1"/>
</dbReference>
<feature type="region of interest" description="Disordered" evidence="10">
    <location>
        <begin position="720"/>
        <end position="754"/>
    </location>
</feature>
<evidence type="ECO:0000256" key="9">
    <source>
        <dbReference type="PROSITE-ProRule" id="PRU00283"/>
    </source>
</evidence>
<keyword evidence="4 9" id="KW-0547">Nucleotide-binding</keyword>
<feature type="region of interest" description="Disordered" evidence="10">
    <location>
        <begin position="1265"/>
        <end position="1395"/>
    </location>
</feature>
<feature type="compositionally biased region" description="Basic residues" evidence="10">
    <location>
        <begin position="1781"/>
        <end position="1794"/>
    </location>
</feature>
<feature type="compositionally biased region" description="Polar residues" evidence="10">
    <location>
        <begin position="2660"/>
        <end position="2678"/>
    </location>
</feature>
<feature type="compositionally biased region" description="Basic and acidic residues" evidence="10">
    <location>
        <begin position="2682"/>
        <end position="2697"/>
    </location>
</feature>
<gene>
    <name evidence="12" type="ORF">OFUS_LOCUS17270</name>
</gene>
<accession>A0A8S4PE65</accession>
<feature type="compositionally biased region" description="Basic and acidic residues" evidence="10">
    <location>
        <begin position="1298"/>
        <end position="1325"/>
    </location>
</feature>
<evidence type="ECO:0000256" key="10">
    <source>
        <dbReference type="SAM" id="MobiDB-lite"/>
    </source>
</evidence>
<dbReference type="Pfam" id="PF16183">
    <property type="entry name" value="Kinesin_assoc"/>
    <property type="match status" value="1"/>
</dbReference>
<feature type="compositionally biased region" description="Polar residues" evidence="10">
    <location>
        <begin position="1894"/>
        <end position="1907"/>
    </location>
</feature>
<feature type="region of interest" description="Disordered" evidence="10">
    <location>
        <begin position="2847"/>
        <end position="2866"/>
    </location>
</feature>
<evidence type="ECO:0000256" key="6">
    <source>
        <dbReference type="ARBA" id="ARBA00023054"/>
    </source>
</evidence>
<dbReference type="Proteomes" id="UP000749559">
    <property type="component" value="Unassembled WGS sequence"/>
</dbReference>
<dbReference type="GO" id="GO:0005874">
    <property type="term" value="C:microtubule"/>
    <property type="evidence" value="ECO:0007669"/>
    <property type="project" value="UniProtKB-KW"/>
</dbReference>
<comment type="similarity">
    <text evidence="9">Belongs to the TRAFAC class myosin-kinesin ATPase superfamily. Kinesin family.</text>
</comment>
<feature type="compositionally biased region" description="Low complexity" evidence="10">
    <location>
        <begin position="2276"/>
        <end position="2290"/>
    </location>
</feature>
<feature type="region of interest" description="Disordered" evidence="10">
    <location>
        <begin position="2450"/>
        <end position="2485"/>
    </location>
</feature>
<feature type="compositionally biased region" description="Basic and acidic residues" evidence="10">
    <location>
        <begin position="1267"/>
        <end position="1279"/>
    </location>
</feature>
<feature type="compositionally biased region" description="Basic and acidic residues" evidence="10">
    <location>
        <begin position="3741"/>
        <end position="3753"/>
    </location>
</feature>
<evidence type="ECO:0000259" key="11">
    <source>
        <dbReference type="PROSITE" id="PS50067"/>
    </source>
</evidence>
<evidence type="ECO:0000313" key="12">
    <source>
        <dbReference type="EMBL" id="CAH1792278.1"/>
    </source>
</evidence>
<dbReference type="Gene3D" id="2.60.200.20">
    <property type="match status" value="1"/>
</dbReference>
<dbReference type="EMBL" id="CAIIXF020000008">
    <property type="protein sequence ID" value="CAH1792278.1"/>
    <property type="molecule type" value="Genomic_DNA"/>
</dbReference>
<dbReference type="PANTHER" id="PTHR47117">
    <property type="entry name" value="STAR-RELATED LIPID TRANSFER PROTEIN 9"/>
    <property type="match status" value="1"/>
</dbReference>
<feature type="region of interest" description="Disordered" evidence="10">
    <location>
        <begin position="3108"/>
        <end position="3169"/>
    </location>
</feature>
<feature type="compositionally biased region" description="Polar residues" evidence="10">
    <location>
        <begin position="1285"/>
        <end position="1296"/>
    </location>
</feature>
<feature type="compositionally biased region" description="Acidic residues" evidence="10">
    <location>
        <begin position="1377"/>
        <end position="1395"/>
    </location>
</feature>
<dbReference type="OrthoDB" id="3176171at2759"/>
<feature type="compositionally biased region" description="Polar residues" evidence="10">
    <location>
        <begin position="1014"/>
        <end position="1029"/>
    </location>
</feature>
<dbReference type="Pfam" id="PF00498">
    <property type="entry name" value="FHA"/>
    <property type="match status" value="1"/>
</dbReference>
<feature type="compositionally biased region" description="Polar residues" evidence="10">
    <location>
        <begin position="2475"/>
        <end position="2485"/>
    </location>
</feature>
<feature type="compositionally biased region" description="Basic residues" evidence="10">
    <location>
        <begin position="2102"/>
        <end position="2120"/>
    </location>
</feature>
<dbReference type="InterPro" id="IPR001752">
    <property type="entry name" value="Kinesin_motor_dom"/>
</dbReference>
<keyword evidence="8" id="KW-0206">Cytoskeleton</keyword>
<keyword evidence="2" id="KW-0963">Cytoplasm</keyword>
<dbReference type="SUPFAM" id="SSF49879">
    <property type="entry name" value="SMAD/FHA domain"/>
    <property type="match status" value="1"/>
</dbReference>
<dbReference type="PROSITE" id="PS50067">
    <property type="entry name" value="KINESIN_MOTOR_2"/>
    <property type="match status" value="1"/>
</dbReference>
<feature type="region of interest" description="Disordered" evidence="10">
    <location>
        <begin position="3722"/>
        <end position="3768"/>
    </location>
</feature>
<feature type="compositionally biased region" description="Low complexity" evidence="10">
    <location>
        <begin position="2191"/>
        <end position="2201"/>
    </location>
</feature>
<feature type="compositionally biased region" description="Polar residues" evidence="10">
    <location>
        <begin position="1135"/>
        <end position="1150"/>
    </location>
</feature>
<feature type="region of interest" description="Disordered" evidence="10">
    <location>
        <begin position="1577"/>
        <end position="1678"/>
    </location>
</feature>
<name>A0A8S4PE65_OWEFU</name>
<feature type="compositionally biased region" description="Polar residues" evidence="10">
    <location>
        <begin position="2208"/>
        <end position="2221"/>
    </location>
</feature>
<feature type="region of interest" description="Disordered" evidence="10">
    <location>
        <begin position="3005"/>
        <end position="3025"/>
    </location>
</feature>
<keyword evidence="13" id="KW-1185">Reference proteome</keyword>
<dbReference type="CDD" id="cd22708">
    <property type="entry name" value="FHA_KIF16"/>
    <property type="match status" value="1"/>
</dbReference>
<feature type="compositionally biased region" description="Low complexity" evidence="10">
    <location>
        <begin position="957"/>
        <end position="974"/>
    </location>
</feature>
<feature type="region of interest" description="Disordered" evidence="10">
    <location>
        <begin position="1426"/>
        <end position="1501"/>
    </location>
</feature>
<feature type="compositionally biased region" description="Low complexity" evidence="10">
    <location>
        <begin position="323"/>
        <end position="334"/>
    </location>
</feature>
<feature type="region of interest" description="Disordered" evidence="10">
    <location>
        <begin position="950"/>
        <end position="1051"/>
    </location>
</feature>
<evidence type="ECO:0000256" key="3">
    <source>
        <dbReference type="ARBA" id="ARBA00022701"/>
    </source>
</evidence>
<evidence type="ECO:0000313" key="13">
    <source>
        <dbReference type="Proteomes" id="UP000749559"/>
    </source>
</evidence>
<feature type="region of interest" description="Disordered" evidence="10">
    <location>
        <begin position="2064"/>
        <end position="2130"/>
    </location>
</feature>
<dbReference type="InterPro" id="IPR027417">
    <property type="entry name" value="P-loop_NTPase"/>
</dbReference>
<dbReference type="InterPro" id="IPR032405">
    <property type="entry name" value="Kinesin_assoc"/>
</dbReference>
<dbReference type="InterPro" id="IPR000253">
    <property type="entry name" value="FHA_dom"/>
</dbReference>
<feature type="region of interest" description="Disordered" evidence="10">
    <location>
        <begin position="2191"/>
        <end position="2221"/>
    </location>
</feature>
<feature type="compositionally biased region" description="Polar residues" evidence="10">
    <location>
        <begin position="3116"/>
        <end position="3134"/>
    </location>
</feature>
<dbReference type="SMART" id="SM00129">
    <property type="entry name" value="KISc"/>
    <property type="match status" value="1"/>
</dbReference>
<feature type="compositionally biased region" description="Polar residues" evidence="10">
    <location>
        <begin position="3005"/>
        <end position="3021"/>
    </location>
</feature>
<keyword evidence="5 9" id="KW-0067">ATP-binding</keyword>
<feature type="compositionally biased region" description="Low complexity" evidence="10">
    <location>
        <begin position="2092"/>
        <end position="2101"/>
    </location>
</feature>
<feature type="compositionally biased region" description="Polar residues" evidence="10">
    <location>
        <begin position="2916"/>
        <end position="2931"/>
    </location>
</feature>
<feature type="compositionally biased region" description="Polar residues" evidence="10">
    <location>
        <begin position="1426"/>
        <end position="1452"/>
    </location>
</feature>
<feature type="compositionally biased region" description="Polar residues" evidence="10">
    <location>
        <begin position="1616"/>
        <end position="1634"/>
    </location>
</feature>
<evidence type="ECO:0000256" key="7">
    <source>
        <dbReference type="ARBA" id="ARBA00023175"/>
    </source>
</evidence>
<keyword evidence="7 9" id="KW-0505">Motor protein</keyword>
<feature type="region of interest" description="Disordered" evidence="10">
    <location>
        <begin position="1209"/>
        <end position="1241"/>
    </location>
</feature>
<organism evidence="12 13">
    <name type="scientific">Owenia fusiformis</name>
    <name type="common">Polychaete worm</name>
    <dbReference type="NCBI Taxonomy" id="6347"/>
    <lineage>
        <taxon>Eukaryota</taxon>
        <taxon>Metazoa</taxon>
        <taxon>Spiralia</taxon>
        <taxon>Lophotrochozoa</taxon>
        <taxon>Annelida</taxon>
        <taxon>Polychaeta</taxon>
        <taxon>Sedentaria</taxon>
        <taxon>Canalipalpata</taxon>
        <taxon>Sabellida</taxon>
        <taxon>Oweniida</taxon>
        <taxon>Oweniidae</taxon>
        <taxon>Owenia</taxon>
    </lineage>
</organism>